<keyword evidence="8 13" id="KW-1133">Transmembrane helix</keyword>
<evidence type="ECO:0000256" key="1">
    <source>
        <dbReference type="ARBA" id="ARBA00004304"/>
    </source>
</evidence>
<evidence type="ECO:0000256" key="9">
    <source>
        <dbReference type="ARBA" id="ARBA00023065"/>
    </source>
</evidence>
<dbReference type="CTD" id="4509"/>
<protein>
    <recommendedName>
        <fullName evidence="12">ATP synthase complex subunit 8</fullName>
    </recommendedName>
</protein>
<dbReference type="InterPro" id="IPR001421">
    <property type="entry name" value="ATP8_metazoa"/>
</dbReference>
<dbReference type="GO" id="GO:0045259">
    <property type="term" value="C:proton-transporting ATP synthase complex"/>
    <property type="evidence" value="ECO:0007669"/>
    <property type="project" value="UniProtKB-KW"/>
</dbReference>
<gene>
    <name evidence="14" type="primary">ATP8</name>
</gene>
<evidence type="ECO:0000256" key="5">
    <source>
        <dbReference type="ARBA" id="ARBA00022547"/>
    </source>
</evidence>
<proteinExistence type="inferred from homology"/>
<evidence type="ECO:0000256" key="2">
    <source>
        <dbReference type="ARBA" id="ARBA00008892"/>
    </source>
</evidence>
<dbReference type="EMBL" id="KU053201">
    <property type="protein sequence ID" value="ANM47905.1"/>
    <property type="molecule type" value="Genomic_DNA"/>
</dbReference>
<dbReference type="Pfam" id="PF00895">
    <property type="entry name" value="ATP-synt_8"/>
    <property type="match status" value="1"/>
</dbReference>
<keyword evidence="6 12" id="KW-0812">Transmembrane</keyword>
<keyword evidence="5 12" id="KW-0138">CF(0)</keyword>
<comment type="similarity">
    <text evidence="2 12">Belongs to the ATPase protein 8 family.</text>
</comment>
<keyword evidence="9 12" id="KW-0406">Ion transport</keyword>
<name>A0A1L2EDF9_9NEOP</name>
<organism evidence="14">
    <name type="scientific">Thitarodes sejilaensis</name>
    <dbReference type="NCBI Taxonomy" id="1863030"/>
    <lineage>
        <taxon>Eukaryota</taxon>
        <taxon>Metazoa</taxon>
        <taxon>Ecdysozoa</taxon>
        <taxon>Arthropoda</taxon>
        <taxon>Hexapoda</taxon>
        <taxon>Insecta</taxon>
        <taxon>Pterygota</taxon>
        <taxon>Neoptera</taxon>
        <taxon>Endopterygota</taxon>
        <taxon>Lepidoptera</taxon>
        <taxon>Glossata</taxon>
        <taxon>Exoporia</taxon>
        <taxon>Hepialoidea</taxon>
        <taxon>Hepialidae</taxon>
        <taxon>Thitarodes</taxon>
    </lineage>
</organism>
<evidence type="ECO:0000256" key="12">
    <source>
        <dbReference type="RuleBase" id="RU003661"/>
    </source>
</evidence>
<evidence type="ECO:0000256" key="3">
    <source>
        <dbReference type="ARBA" id="ARBA00011291"/>
    </source>
</evidence>
<evidence type="ECO:0000313" key="14">
    <source>
        <dbReference type="EMBL" id="ANM47905.1"/>
    </source>
</evidence>
<geneLocation type="mitochondrion" evidence="14"/>
<comment type="subunit">
    <text evidence="3">F-type ATPases have 2 components, CF(1) - the catalytic core - and CF(0) - the membrane proton channel.</text>
</comment>
<dbReference type="RefSeq" id="YP_009333622.1">
    <property type="nucleotide sequence ID" value="NC_032649.1"/>
</dbReference>
<dbReference type="GO" id="GO:0031966">
    <property type="term" value="C:mitochondrial membrane"/>
    <property type="evidence" value="ECO:0007669"/>
    <property type="project" value="UniProtKB-SubCell"/>
</dbReference>
<keyword evidence="11 13" id="KW-0472">Membrane</keyword>
<evidence type="ECO:0000256" key="10">
    <source>
        <dbReference type="ARBA" id="ARBA00023128"/>
    </source>
</evidence>
<keyword evidence="4 12" id="KW-0813">Transport</keyword>
<evidence type="ECO:0000256" key="7">
    <source>
        <dbReference type="ARBA" id="ARBA00022781"/>
    </source>
</evidence>
<evidence type="ECO:0000256" key="4">
    <source>
        <dbReference type="ARBA" id="ARBA00022448"/>
    </source>
</evidence>
<dbReference type="AlphaFoldDB" id="A0A1L2EDF9"/>
<evidence type="ECO:0000256" key="8">
    <source>
        <dbReference type="ARBA" id="ARBA00022989"/>
    </source>
</evidence>
<feature type="transmembrane region" description="Helical" evidence="13">
    <location>
        <begin position="12"/>
        <end position="32"/>
    </location>
</feature>
<evidence type="ECO:0000256" key="6">
    <source>
        <dbReference type="ARBA" id="ARBA00022692"/>
    </source>
</evidence>
<keyword evidence="7 12" id="KW-0375">Hydrogen ion transport</keyword>
<reference evidence="14" key="1">
    <citation type="journal article" date="2017" name="Gene">
        <title>The complete mitochondrial genome of Thitarodes sejilaensis (Lepidoptera: Hepialidae), a host insect of Ophiocordyceps sinensis and its implication in taxonomic revision of Hepialus adopted in China.</title>
        <authorList>
            <person name="Zou Z."/>
            <person name="Min Q."/>
            <person name="Chen S."/>
            <person name="Xin T."/>
            <person name="Xia B."/>
        </authorList>
    </citation>
    <scope>NUCLEOTIDE SEQUENCE</scope>
</reference>
<dbReference type="GO" id="GO:0015078">
    <property type="term" value="F:proton transmembrane transporter activity"/>
    <property type="evidence" value="ECO:0007669"/>
    <property type="project" value="InterPro"/>
</dbReference>
<evidence type="ECO:0000256" key="13">
    <source>
        <dbReference type="SAM" id="Phobius"/>
    </source>
</evidence>
<sequence length="53" mass="6675">MPQMYPLNWIMLFIYFILVFILFNILNYYIYLNKSNKLNNNLLLKNTNLIWKW</sequence>
<dbReference type="GeneID" id="30764574"/>
<evidence type="ECO:0000256" key="11">
    <source>
        <dbReference type="ARBA" id="ARBA00023136"/>
    </source>
</evidence>
<accession>A0A1L2EDF9</accession>
<keyword evidence="10 12" id="KW-0496">Mitochondrion</keyword>
<comment type="subcellular location">
    <subcellularLocation>
        <location evidence="1 12">Mitochondrion membrane</location>
        <topology evidence="1 12">Single-pass membrane protein</topology>
    </subcellularLocation>
</comment>
<dbReference type="GO" id="GO:0015986">
    <property type="term" value="P:proton motive force-driven ATP synthesis"/>
    <property type="evidence" value="ECO:0007669"/>
    <property type="project" value="InterPro"/>
</dbReference>